<evidence type="ECO:0000256" key="2">
    <source>
        <dbReference type="ARBA" id="ARBA00022475"/>
    </source>
</evidence>
<gene>
    <name evidence="10" type="primary">Or14a2</name>
    <name evidence="10" type="ORF">CHAFRE_R01427</name>
</gene>
<evidence type="ECO:0000256" key="7">
    <source>
        <dbReference type="ARBA" id="ARBA00023136"/>
    </source>
</evidence>
<dbReference type="PANTHER" id="PTHR26452">
    <property type="entry name" value="OLFACTORY RECEPTOR"/>
    <property type="match status" value="1"/>
</dbReference>
<proteinExistence type="predicted"/>
<evidence type="ECO:0000256" key="4">
    <source>
        <dbReference type="ARBA" id="ARBA00022725"/>
    </source>
</evidence>
<keyword evidence="2" id="KW-1003">Cell membrane</keyword>
<keyword evidence="9" id="KW-0807">Transducer</keyword>
<protein>
    <submittedName>
        <fullName evidence="10">O14A2 protein</fullName>
    </submittedName>
</protein>
<sequence>CLSFGCFVFIVFSYMQIFRAMLRICSEQGWHKAFSTCLPHSAIVSLSISTVIFTHLKPPFISSLSPDLSLSVV</sequence>
<evidence type="ECO:0000256" key="9">
    <source>
        <dbReference type="ARBA" id="ARBA00023224"/>
    </source>
</evidence>
<dbReference type="SUPFAM" id="SSF81321">
    <property type="entry name" value="Family A G protein-coupled receptor-like"/>
    <property type="match status" value="1"/>
</dbReference>
<evidence type="ECO:0000256" key="5">
    <source>
        <dbReference type="ARBA" id="ARBA00022989"/>
    </source>
</evidence>
<dbReference type="GO" id="GO:0004984">
    <property type="term" value="F:olfactory receptor activity"/>
    <property type="evidence" value="ECO:0007669"/>
    <property type="project" value="InterPro"/>
</dbReference>
<keyword evidence="11" id="KW-1185">Reference proteome</keyword>
<dbReference type="InterPro" id="IPR050516">
    <property type="entry name" value="Olfactory_GPCR"/>
</dbReference>
<evidence type="ECO:0000313" key="10">
    <source>
        <dbReference type="EMBL" id="NXT65143.1"/>
    </source>
</evidence>
<dbReference type="InterPro" id="IPR000725">
    <property type="entry name" value="Olfact_rcpt"/>
</dbReference>
<evidence type="ECO:0000256" key="1">
    <source>
        <dbReference type="ARBA" id="ARBA00004651"/>
    </source>
</evidence>
<keyword evidence="4" id="KW-0716">Sensory transduction</keyword>
<evidence type="ECO:0000256" key="3">
    <source>
        <dbReference type="ARBA" id="ARBA00022692"/>
    </source>
</evidence>
<keyword evidence="3" id="KW-0812">Transmembrane</keyword>
<evidence type="ECO:0000313" key="11">
    <source>
        <dbReference type="Proteomes" id="UP000563107"/>
    </source>
</evidence>
<comment type="caution">
    <text evidence="10">The sequence shown here is derived from an EMBL/GenBank/DDBJ whole genome shotgun (WGS) entry which is preliminary data.</text>
</comment>
<dbReference type="AlphaFoldDB" id="A0A7L3E9E5"/>
<dbReference type="GO" id="GO:0004930">
    <property type="term" value="F:G protein-coupled receptor activity"/>
    <property type="evidence" value="ECO:0007669"/>
    <property type="project" value="UniProtKB-KW"/>
</dbReference>
<accession>A0A7L3E9E5</accession>
<name>A0A7L3E9E5_9PASS</name>
<keyword evidence="4" id="KW-0552">Olfaction</keyword>
<keyword evidence="8" id="KW-0675">Receptor</keyword>
<evidence type="ECO:0000256" key="8">
    <source>
        <dbReference type="ARBA" id="ARBA00023170"/>
    </source>
</evidence>
<reference evidence="10 11" key="1">
    <citation type="submission" date="2019-09" db="EMBL/GenBank/DDBJ databases">
        <title>Bird 10,000 Genomes (B10K) Project - Family phase.</title>
        <authorList>
            <person name="Zhang G."/>
        </authorList>
    </citation>
    <scope>NUCLEOTIDE SEQUENCE [LARGE SCALE GENOMIC DNA]</scope>
    <source>
        <strain evidence="10">B10K-DU-012-41</strain>
    </source>
</reference>
<dbReference type="Proteomes" id="UP000563107">
    <property type="component" value="Unassembled WGS sequence"/>
</dbReference>
<dbReference type="Pfam" id="PF13853">
    <property type="entry name" value="7tm_4"/>
    <property type="match status" value="1"/>
</dbReference>
<dbReference type="GO" id="GO:0005886">
    <property type="term" value="C:plasma membrane"/>
    <property type="evidence" value="ECO:0007669"/>
    <property type="project" value="UniProtKB-SubCell"/>
</dbReference>
<dbReference type="EMBL" id="VZTR01014410">
    <property type="protein sequence ID" value="NXT65143.1"/>
    <property type="molecule type" value="Genomic_DNA"/>
</dbReference>
<feature type="non-terminal residue" evidence="10">
    <location>
        <position position="1"/>
    </location>
</feature>
<keyword evidence="6" id="KW-0297">G-protein coupled receptor</keyword>
<organism evidence="10 11">
    <name type="scientific">Chaetops frenatus</name>
    <name type="common">Rufous rock-jumper</name>
    <dbReference type="NCBI Taxonomy" id="221966"/>
    <lineage>
        <taxon>Eukaryota</taxon>
        <taxon>Metazoa</taxon>
        <taxon>Chordata</taxon>
        <taxon>Craniata</taxon>
        <taxon>Vertebrata</taxon>
        <taxon>Euteleostomi</taxon>
        <taxon>Archelosauria</taxon>
        <taxon>Archosauria</taxon>
        <taxon>Dinosauria</taxon>
        <taxon>Saurischia</taxon>
        <taxon>Theropoda</taxon>
        <taxon>Coelurosauria</taxon>
        <taxon>Aves</taxon>
        <taxon>Neognathae</taxon>
        <taxon>Neoaves</taxon>
        <taxon>Telluraves</taxon>
        <taxon>Australaves</taxon>
        <taxon>Passeriformes</taxon>
        <taxon>Picathartidae</taxon>
        <taxon>Chaetops</taxon>
    </lineage>
</organism>
<evidence type="ECO:0000256" key="6">
    <source>
        <dbReference type="ARBA" id="ARBA00023040"/>
    </source>
</evidence>
<keyword evidence="5" id="KW-1133">Transmembrane helix</keyword>
<feature type="non-terminal residue" evidence="10">
    <location>
        <position position="73"/>
    </location>
</feature>
<keyword evidence="7" id="KW-0472">Membrane</keyword>
<comment type="subcellular location">
    <subcellularLocation>
        <location evidence="1">Cell membrane</location>
        <topology evidence="1">Multi-pass membrane protein</topology>
    </subcellularLocation>
</comment>